<reference evidence="9 10" key="1">
    <citation type="submission" date="2018-11" db="EMBL/GenBank/DDBJ databases">
        <title>Novel bacteria species description.</title>
        <authorList>
            <person name="Han J.-H."/>
        </authorList>
    </citation>
    <scope>NUCLEOTIDE SEQUENCE [LARGE SCALE GENOMIC DNA]</scope>
    <source>
        <strain evidence="9 10">KCTC23259</strain>
    </source>
</reference>
<evidence type="ECO:0000256" key="2">
    <source>
        <dbReference type="ARBA" id="ARBA00022475"/>
    </source>
</evidence>
<feature type="transmembrane region" description="Helical" evidence="8">
    <location>
        <begin position="295"/>
        <end position="314"/>
    </location>
</feature>
<keyword evidence="3 9" id="KW-0808">Transferase</keyword>
<keyword evidence="10" id="KW-1185">Reference proteome</keyword>
<dbReference type="InterPro" id="IPR000715">
    <property type="entry name" value="Glycosyl_transferase_4"/>
</dbReference>
<feature type="transmembrane region" description="Helical" evidence="8">
    <location>
        <begin position="213"/>
        <end position="231"/>
    </location>
</feature>
<keyword evidence="4 8" id="KW-0812">Transmembrane</keyword>
<feature type="transmembrane region" description="Helical" evidence="8">
    <location>
        <begin position="46"/>
        <end position="66"/>
    </location>
</feature>
<feature type="transmembrane region" description="Helical" evidence="8">
    <location>
        <begin position="6"/>
        <end position="25"/>
    </location>
</feature>
<keyword evidence="7" id="KW-0479">Metal-binding</keyword>
<feature type="transmembrane region" description="Helical" evidence="8">
    <location>
        <begin position="326"/>
        <end position="344"/>
    </location>
</feature>
<feature type="transmembrane region" description="Helical" evidence="8">
    <location>
        <begin position="246"/>
        <end position="266"/>
    </location>
</feature>
<comment type="cofactor">
    <cofactor evidence="7">
        <name>Mg(2+)</name>
        <dbReference type="ChEBI" id="CHEBI:18420"/>
    </cofactor>
</comment>
<dbReference type="Proteomes" id="UP001204144">
    <property type="component" value="Unassembled WGS sequence"/>
</dbReference>
<keyword evidence="7" id="KW-0460">Magnesium</keyword>
<comment type="subcellular location">
    <subcellularLocation>
        <location evidence="1">Cell membrane</location>
        <topology evidence="1">Multi-pass membrane protein</topology>
    </subcellularLocation>
</comment>
<dbReference type="GO" id="GO:0044038">
    <property type="term" value="P:cell wall macromolecule biosynthetic process"/>
    <property type="evidence" value="ECO:0007669"/>
    <property type="project" value="TreeGrafter"/>
</dbReference>
<feature type="binding site" evidence="7">
    <location>
        <position position="212"/>
    </location>
    <ligand>
        <name>Mg(2+)</name>
        <dbReference type="ChEBI" id="CHEBI:18420"/>
    </ligand>
</feature>
<evidence type="ECO:0000313" key="9">
    <source>
        <dbReference type="EMBL" id="MCP9762915.1"/>
    </source>
</evidence>
<proteinExistence type="predicted"/>
<organism evidence="9 10">
    <name type="scientific">Lacihabitans soyangensis</name>
    <dbReference type="NCBI Taxonomy" id="869394"/>
    <lineage>
        <taxon>Bacteria</taxon>
        <taxon>Pseudomonadati</taxon>
        <taxon>Bacteroidota</taxon>
        <taxon>Cytophagia</taxon>
        <taxon>Cytophagales</taxon>
        <taxon>Leadbetterellaceae</taxon>
        <taxon>Lacihabitans</taxon>
    </lineage>
</organism>
<evidence type="ECO:0000256" key="4">
    <source>
        <dbReference type="ARBA" id="ARBA00022692"/>
    </source>
</evidence>
<keyword evidence="6 8" id="KW-0472">Membrane</keyword>
<dbReference type="AlphaFoldDB" id="A0AAE3H4Q8"/>
<feature type="binding site" evidence="7">
    <location>
        <position position="150"/>
    </location>
    <ligand>
        <name>Mg(2+)</name>
        <dbReference type="ChEBI" id="CHEBI:18420"/>
    </ligand>
</feature>
<dbReference type="EMBL" id="RJUF01000017">
    <property type="protein sequence ID" value="MCP9762915.1"/>
    <property type="molecule type" value="Genomic_DNA"/>
</dbReference>
<name>A0AAE3H4Q8_9BACT</name>
<gene>
    <name evidence="9" type="ORF">EGI31_08090</name>
</gene>
<sequence length="378" mass="43098">MIVILVFIISVLVTIIINRLLLAFSKNLGTRGEERIQVRWASTTKPSLGGFAFYIIFLGLISTTGLMENEYLILSKKQMMGCFIAISLGFAIGFADDTYNTNPRLKAIGQLACAFVLFFFDIQVNLFEGYALLNFLVTSFWVIGLMNSINMLDNMDGVTATVSLLIICIFIFFMLINTLIDIHVLIILVGVCGSLLGFLYHNWYPSKMYMGDAGSQFLGIFLAIFSIVFLWKEPGLNDYGGFFSKISIPLLVFIIPLIDTFTVVFYRLKRKSSPFKGGADHTTHHLVYYGFSERTVVFIFVAIYVIVLFIIFYMFNFEFMKNNQNFVTYLFMALIFGIIQYFYSKGALKINVKKAKRNVQSRKSIYEKIVSKIHMSKV</sequence>
<evidence type="ECO:0000256" key="1">
    <source>
        <dbReference type="ARBA" id="ARBA00004651"/>
    </source>
</evidence>
<dbReference type="Pfam" id="PF00953">
    <property type="entry name" value="Glycos_transf_4"/>
    <property type="match status" value="1"/>
</dbReference>
<protein>
    <submittedName>
        <fullName evidence="9">Undecaprenyl/decaprenyl-phosphate alpha-N-acetylglucosaminyl 1-phosphate transferase</fullName>
    </submittedName>
</protein>
<feature type="transmembrane region" description="Helical" evidence="8">
    <location>
        <begin position="130"/>
        <end position="146"/>
    </location>
</feature>
<feature type="transmembrane region" description="Helical" evidence="8">
    <location>
        <begin position="182"/>
        <end position="201"/>
    </location>
</feature>
<feature type="transmembrane region" description="Helical" evidence="8">
    <location>
        <begin position="107"/>
        <end position="124"/>
    </location>
</feature>
<evidence type="ECO:0000256" key="7">
    <source>
        <dbReference type="PIRSR" id="PIRSR600715-1"/>
    </source>
</evidence>
<dbReference type="GO" id="GO:0046872">
    <property type="term" value="F:metal ion binding"/>
    <property type="evidence" value="ECO:0007669"/>
    <property type="project" value="UniProtKB-KW"/>
</dbReference>
<comment type="caution">
    <text evidence="9">The sequence shown here is derived from an EMBL/GenBank/DDBJ whole genome shotgun (WGS) entry which is preliminary data.</text>
</comment>
<feature type="transmembrane region" description="Helical" evidence="8">
    <location>
        <begin position="78"/>
        <end position="95"/>
    </location>
</feature>
<keyword evidence="2" id="KW-1003">Cell membrane</keyword>
<evidence type="ECO:0000256" key="8">
    <source>
        <dbReference type="SAM" id="Phobius"/>
    </source>
</evidence>
<evidence type="ECO:0000256" key="6">
    <source>
        <dbReference type="ARBA" id="ARBA00023136"/>
    </source>
</evidence>
<dbReference type="PANTHER" id="PTHR22926">
    <property type="entry name" value="PHOSPHO-N-ACETYLMURAMOYL-PENTAPEPTIDE-TRANSFERASE"/>
    <property type="match status" value="1"/>
</dbReference>
<dbReference type="RefSeq" id="WP_255036693.1">
    <property type="nucleotide sequence ID" value="NZ_RJUF01000017.1"/>
</dbReference>
<feature type="transmembrane region" description="Helical" evidence="8">
    <location>
        <begin position="158"/>
        <end position="176"/>
    </location>
</feature>
<accession>A0AAE3H4Q8</accession>
<dbReference type="CDD" id="cd06853">
    <property type="entry name" value="GT_WecA_like"/>
    <property type="match status" value="1"/>
</dbReference>
<keyword evidence="5 8" id="KW-1133">Transmembrane helix</keyword>
<dbReference type="GO" id="GO:0005886">
    <property type="term" value="C:plasma membrane"/>
    <property type="evidence" value="ECO:0007669"/>
    <property type="project" value="UniProtKB-SubCell"/>
</dbReference>
<dbReference type="PANTHER" id="PTHR22926:SF3">
    <property type="entry name" value="UNDECAPRENYL-PHOSPHATE ALPHA-N-ACETYLGLUCOSAMINYL 1-PHOSPHATE TRANSFERASE"/>
    <property type="match status" value="1"/>
</dbReference>
<dbReference type="GO" id="GO:0009103">
    <property type="term" value="P:lipopolysaccharide biosynthetic process"/>
    <property type="evidence" value="ECO:0007669"/>
    <property type="project" value="TreeGrafter"/>
</dbReference>
<dbReference type="GO" id="GO:0016780">
    <property type="term" value="F:phosphotransferase activity, for other substituted phosphate groups"/>
    <property type="evidence" value="ECO:0007669"/>
    <property type="project" value="InterPro"/>
</dbReference>
<evidence type="ECO:0000256" key="5">
    <source>
        <dbReference type="ARBA" id="ARBA00022989"/>
    </source>
</evidence>
<dbReference type="GO" id="GO:0071555">
    <property type="term" value="P:cell wall organization"/>
    <property type="evidence" value="ECO:0007669"/>
    <property type="project" value="TreeGrafter"/>
</dbReference>
<evidence type="ECO:0000313" key="10">
    <source>
        <dbReference type="Proteomes" id="UP001204144"/>
    </source>
</evidence>
<evidence type="ECO:0000256" key="3">
    <source>
        <dbReference type="ARBA" id="ARBA00022679"/>
    </source>
</evidence>